<evidence type="ECO:0000313" key="1">
    <source>
        <dbReference type="EMBL" id="RNA34670.1"/>
    </source>
</evidence>
<evidence type="ECO:0000313" key="2">
    <source>
        <dbReference type="Proteomes" id="UP000276133"/>
    </source>
</evidence>
<comment type="caution">
    <text evidence="1">The sequence shown here is derived from an EMBL/GenBank/DDBJ whole genome shotgun (WGS) entry which is preliminary data.</text>
</comment>
<dbReference type="AlphaFoldDB" id="A0A3M7SGJ1"/>
<organism evidence="1 2">
    <name type="scientific">Brachionus plicatilis</name>
    <name type="common">Marine rotifer</name>
    <name type="synonym">Brachionus muelleri</name>
    <dbReference type="NCBI Taxonomy" id="10195"/>
    <lineage>
        <taxon>Eukaryota</taxon>
        <taxon>Metazoa</taxon>
        <taxon>Spiralia</taxon>
        <taxon>Gnathifera</taxon>
        <taxon>Rotifera</taxon>
        <taxon>Eurotatoria</taxon>
        <taxon>Monogononta</taxon>
        <taxon>Pseudotrocha</taxon>
        <taxon>Ploima</taxon>
        <taxon>Brachionidae</taxon>
        <taxon>Brachionus</taxon>
    </lineage>
</organism>
<proteinExistence type="predicted"/>
<sequence>MIFSKLFIQLVNPKKKLKISTEILWYKKNILNLTAFNIHSNLTQQTINTTLDFSFNQNAKFEKLEIFEKKH</sequence>
<reference evidence="1 2" key="1">
    <citation type="journal article" date="2018" name="Sci. Rep.">
        <title>Genomic signatures of local adaptation to the degree of environmental predictability in rotifers.</title>
        <authorList>
            <person name="Franch-Gras L."/>
            <person name="Hahn C."/>
            <person name="Garcia-Roger E.M."/>
            <person name="Carmona M.J."/>
            <person name="Serra M."/>
            <person name="Gomez A."/>
        </authorList>
    </citation>
    <scope>NUCLEOTIDE SEQUENCE [LARGE SCALE GENOMIC DNA]</scope>
    <source>
        <strain evidence="1">HYR1</strain>
    </source>
</reference>
<dbReference type="Proteomes" id="UP000276133">
    <property type="component" value="Unassembled WGS sequence"/>
</dbReference>
<accession>A0A3M7SGJ1</accession>
<dbReference type="EMBL" id="REGN01001439">
    <property type="protein sequence ID" value="RNA34670.1"/>
    <property type="molecule type" value="Genomic_DNA"/>
</dbReference>
<name>A0A3M7SGJ1_BRAPC</name>
<protein>
    <submittedName>
        <fullName evidence="1">Uncharacterized protein</fullName>
    </submittedName>
</protein>
<keyword evidence="2" id="KW-1185">Reference proteome</keyword>
<gene>
    <name evidence="1" type="ORF">BpHYR1_033521</name>
</gene>